<name>A0ABN4TRU7_9BURK</name>
<protein>
    <submittedName>
        <fullName evidence="1">Phenylacetate-CoA oxygenase</fullName>
    </submittedName>
</protein>
<evidence type="ECO:0000313" key="1">
    <source>
        <dbReference type="EMBL" id="AOZ09189.1"/>
    </source>
</evidence>
<dbReference type="InterPro" id="IPR052703">
    <property type="entry name" value="Aromatic_CoA_ox/epox"/>
</dbReference>
<dbReference type="PANTHER" id="PTHR30458">
    <property type="entry name" value="PHENYLACETIC ACID DEGRADATION PROTEIN PAA"/>
    <property type="match status" value="1"/>
</dbReference>
<dbReference type="RefSeq" id="WP_071020886.1">
    <property type="nucleotide sequence ID" value="NZ_CP017755.1"/>
</dbReference>
<dbReference type="Pfam" id="PF05138">
    <property type="entry name" value="PaaA_PaaC"/>
    <property type="match status" value="1"/>
</dbReference>
<dbReference type="EMBL" id="CP017755">
    <property type="protein sequence ID" value="AOZ09189.1"/>
    <property type="molecule type" value="Genomic_DNA"/>
</dbReference>
<keyword evidence="2" id="KW-1185">Reference proteome</keyword>
<sequence>MKYYDKGDTLPADYRKALIHLLSFQADSEYAGAQRVGENLCFAPRPEEAYRLAKKTMEEYGHAFYLWTVLEDLGIDVKPRLAELRDHPENPDPARVNVINGFRRSYWRDQFQCWEDVAMMSCVATPGAVIFLGQYTKCSYLPWARASERIAREEVGHMGFGLWAVKRAIEFGGSQAWERLQRRVPKFLAMGMGMYGRPSLAGETQSANFERYYDMGLKILRPEACQAQYLELVRKRIQEAGLEWVDDVQPDYDQRMGYAMDDQELDSRLAAE</sequence>
<dbReference type="Proteomes" id="UP000177515">
    <property type="component" value="Chromosome 2"/>
</dbReference>
<reference evidence="1 2" key="1">
    <citation type="submission" date="2016-10" db="EMBL/GenBank/DDBJ databases">
        <title>Complete genome sequences of three Cupriavidus strains isolated from various Malaysian environments.</title>
        <authorList>
            <person name="Abdullah A.A.-A."/>
            <person name="Shafie N.A.H."/>
            <person name="Lau N.S."/>
        </authorList>
    </citation>
    <scope>NUCLEOTIDE SEQUENCE [LARGE SCALE GENOMIC DNA]</scope>
    <source>
        <strain evidence="1 2">USMAA1020</strain>
    </source>
</reference>
<evidence type="ECO:0000313" key="2">
    <source>
        <dbReference type="Proteomes" id="UP000177515"/>
    </source>
</evidence>
<dbReference type="InterPro" id="IPR009078">
    <property type="entry name" value="Ferritin-like_SF"/>
</dbReference>
<dbReference type="SUPFAM" id="SSF47240">
    <property type="entry name" value="Ferritin-like"/>
    <property type="match status" value="1"/>
</dbReference>
<proteinExistence type="predicted"/>
<gene>
    <name evidence="1" type="ORF">BKK80_25575</name>
</gene>
<organism evidence="1 2">
    <name type="scientific">Cupriavidus malaysiensis</name>
    <dbReference type="NCBI Taxonomy" id="367825"/>
    <lineage>
        <taxon>Bacteria</taxon>
        <taxon>Pseudomonadati</taxon>
        <taxon>Pseudomonadota</taxon>
        <taxon>Betaproteobacteria</taxon>
        <taxon>Burkholderiales</taxon>
        <taxon>Burkholderiaceae</taxon>
        <taxon>Cupriavidus</taxon>
    </lineage>
</organism>
<dbReference type="InterPro" id="IPR012347">
    <property type="entry name" value="Ferritin-like"/>
</dbReference>
<dbReference type="InterPro" id="IPR007814">
    <property type="entry name" value="PaaA_PaaC"/>
</dbReference>
<dbReference type="Gene3D" id="1.20.1260.10">
    <property type="match status" value="1"/>
</dbReference>
<accession>A0ABN4TRU7</accession>
<dbReference type="PANTHER" id="PTHR30458:SF0">
    <property type="entry name" value="1,2-PHENYLACETYL-COA EPOXIDASE, SUBUNIT C"/>
    <property type="match status" value="1"/>
</dbReference>